<dbReference type="Gene3D" id="2.60.220.50">
    <property type="match status" value="1"/>
</dbReference>
<feature type="transmembrane region" description="Helical" evidence="9">
    <location>
        <begin position="1193"/>
        <end position="1216"/>
    </location>
</feature>
<dbReference type="InterPro" id="IPR017981">
    <property type="entry name" value="GPCR_2-like_7TM"/>
</dbReference>
<feature type="compositionally biased region" description="Low complexity" evidence="8">
    <location>
        <begin position="1264"/>
        <end position="1278"/>
    </location>
</feature>
<evidence type="ECO:0000256" key="3">
    <source>
        <dbReference type="ARBA" id="ARBA00022692"/>
    </source>
</evidence>
<dbReference type="SUPFAM" id="SSF81321">
    <property type="entry name" value="Family A G protein-coupled receptor-like"/>
    <property type="match status" value="1"/>
</dbReference>
<evidence type="ECO:0000256" key="7">
    <source>
        <dbReference type="ARBA" id="ARBA00023157"/>
    </source>
</evidence>
<feature type="region of interest" description="Disordered" evidence="8">
    <location>
        <begin position="1259"/>
        <end position="1278"/>
    </location>
</feature>
<evidence type="ECO:0000256" key="1">
    <source>
        <dbReference type="ARBA" id="ARBA00004141"/>
    </source>
</evidence>
<feature type="compositionally biased region" description="Polar residues" evidence="8">
    <location>
        <begin position="536"/>
        <end position="546"/>
    </location>
</feature>
<evidence type="ECO:0008006" key="15">
    <source>
        <dbReference type="Google" id="ProtNLM"/>
    </source>
</evidence>
<feature type="compositionally biased region" description="Low complexity" evidence="8">
    <location>
        <begin position="365"/>
        <end position="393"/>
    </location>
</feature>
<feature type="transmembrane region" description="Helical" evidence="9">
    <location>
        <begin position="997"/>
        <end position="1017"/>
    </location>
</feature>
<dbReference type="SMART" id="SM00303">
    <property type="entry name" value="GPS"/>
    <property type="match status" value="1"/>
</dbReference>
<keyword evidence="7" id="KW-1015">Disulfide bond</keyword>
<dbReference type="InterPro" id="IPR000203">
    <property type="entry name" value="GPS"/>
</dbReference>
<feature type="transmembrane region" description="Helical" evidence="9">
    <location>
        <begin position="1029"/>
        <end position="1055"/>
    </location>
</feature>
<evidence type="ECO:0000256" key="10">
    <source>
        <dbReference type="SAM" id="SignalP"/>
    </source>
</evidence>
<dbReference type="Gene3D" id="2.60.120.200">
    <property type="match status" value="1"/>
</dbReference>
<organism evidence="13 14">
    <name type="scientific">Engystomops pustulosus</name>
    <name type="common">Tungara frog</name>
    <name type="synonym">Physalaemus pustulosus</name>
    <dbReference type="NCBI Taxonomy" id="76066"/>
    <lineage>
        <taxon>Eukaryota</taxon>
        <taxon>Metazoa</taxon>
        <taxon>Chordata</taxon>
        <taxon>Craniata</taxon>
        <taxon>Vertebrata</taxon>
        <taxon>Euteleostomi</taxon>
        <taxon>Amphibia</taxon>
        <taxon>Batrachia</taxon>
        <taxon>Anura</taxon>
        <taxon>Neobatrachia</taxon>
        <taxon>Hyloidea</taxon>
        <taxon>Leptodactylidae</taxon>
        <taxon>Leiuperinae</taxon>
        <taxon>Engystomops</taxon>
    </lineage>
</organism>
<sequence length="1325" mass="146866">MKDPATSRCFLYLLLMLILTTGPATSTGTHLSWNEKAIIFSQDHVVKIQNPKIPALSAVTTCLDILFDNYATSTVFSYSVRDGVSPELGFGRKEGAIQIFHLGKVYEFQANLKEDVWYNICIKWKRQTKHLTVFVNGKIVFNTTTEDRMIKGNGSLVVGVKYTIIAGEIVLDTTTVMSGELSNFQIWNYTRSHEELLDCVEGNLFSWTKEDWTFPRLIDDNKLRCAHLATTPPAPGATSPTTTLGTTTSTRTTIAAPGTSVSAERLTSVETTSGKFFTSVNQNETATSNSTSIVVPDTLPTFPTLESGFSTQVSTTESVLGDNQLTNSSINLPTGNNVSGNISSTYHLPPERRTTVTSTTWKDPTTVQQQTTNATTTQDPQVVSTTMTPTSSTQLGYTTKSTNERTPELGITSSTTKSITPSTVTDGSSDSSLSTSETLSLPSTVVTSSSRTSTSLQTTLKGMISTTASYSGTTNITSAYSGTALPPNTVTYFFVQMTFGKTDGIEEDKVPSIIQHMMNNTEFTAVQIIVSCTGSNGPGKVSTQNNNKKKRETNEDSGDSNPPEYTAKAIVRANSSEHPQLLANQLQNLLMEEYTDSQLNITITAKNVTTEELDKHCTVNSTFYDDFQYDWPETYPTEKVSLQCHTNPTETATRDCYINVTTLTTEWGEPNYSKCVPISFEDLENVTVTQENANFLTLHILNMTKNATSLPENDIRIILNKISEILALGEIDLDNAKVHVDVINLILIKADQSLRQFTNKILNLMEKVGFTMNFSSDTANVMADSLALLVSKKFKEMYFSVTTYGAGDMEITLDPVPPDEAVAIIHLPQSIQDQVEISSSKIQFNFIGSLAPFKGCDSSDNKLITYIISASIEGTNVLDLAEPINITLRHLEENVEGYPVKCVFWDFAQNNYMGGWNESGCKKTSTNDKYTSCSCNHLTHFGVLLDVSRTPVNPEDLHILSLLTYVGCGIASLFLGVALVTYGMFRQLRRDYPSKILMNLCFSLLSLNLLFLVNNWLSSFQIEGLCISIAALLHYFLLSSFTWMALEAVHMYFAFVKVFNSYIHKYILKLCIAGWGIPLLVVLTVLCIDVHFYGYMPNLEKTNGTGNGEVLFCWIPNTTVFYVSVVSYFGAVFLTNISMFVVVLLQIKSLKFSRVKDWKALFLHDIKSTLSLAFLLGLTWCFVFFAWGPVRTAFLYLFAIFNTLQGLFIFVFHCLIKENVRRHWRMYLCCGSCRIDNYSDWSRLSNADTKYNGRINLPSDSYQSTRSNNTASTSNASSLSSLSRDTFYGRSVVDGGGIFISSAHTAPSHQGNVYPNNRRTSAFQE</sequence>
<feature type="region of interest" description="Disordered" evidence="8">
    <location>
        <begin position="536"/>
        <end position="565"/>
    </location>
</feature>
<feature type="signal peptide" evidence="10">
    <location>
        <begin position="1"/>
        <end position="26"/>
    </location>
</feature>
<feature type="transmembrane region" description="Helical" evidence="9">
    <location>
        <begin position="962"/>
        <end position="985"/>
    </location>
</feature>
<dbReference type="InterPro" id="IPR013320">
    <property type="entry name" value="ConA-like_dom_sf"/>
</dbReference>
<dbReference type="GO" id="GO:0007189">
    <property type="term" value="P:adenylate cyclase-activating G protein-coupled receptor signaling pathway"/>
    <property type="evidence" value="ECO:0007669"/>
    <property type="project" value="TreeGrafter"/>
</dbReference>
<dbReference type="InterPro" id="IPR046338">
    <property type="entry name" value="GAIN_dom_sf"/>
</dbReference>
<evidence type="ECO:0000313" key="13">
    <source>
        <dbReference type="EMBL" id="KAG8553428.1"/>
    </source>
</evidence>
<dbReference type="InterPro" id="IPR001759">
    <property type="entry name" value="PTX_dom"/>
</dbReference>
<feature type="transmembrane region" description="Helical" evidence="9">
    <location>
        <begin position="1067"/>
        <end position="1093"/>
    </location>
</feature>
<dbReference type="FunFam" id="1.20.1070.10:FF:000043">
    <property type="entry name" value="adhesion G-protein coupled receptor G2 isoform X1"/>
    <property type="match status" value="1"/>
</dbReference>
<evidence type="ECO:0000256" key="2">
    <source>
        <dbReference type="ARBA" id="ARBA00007343"/>
    </source>
</evidence>
<accession>A0AAV6ZZK8</accession>
<keyword evidence="3 9" id="KW-0812">Transmembrane</keyword>
<feature type="region of interest" description="Disordered" evidence="8">
    <location>
        <begin position="327"/>
        <end position="443"/>
    </location>
</feature>
<evidence type="ECO:0000313" key="14">
    <source>
        <dbReference type="Proteomes" id="UP000824782"/>
    </source>
</evidence>
<dbReference type="PANTHER" id="PTHR12011">
    <property type="entry name" value="ADHESION G-PROTEIN COUPLED RECEPTOR"/>
    <property type="match status" value="1"/>
</dbReference>
<dbReference type="GO" id="GO:0005886">
    <property type="term" value="C:plasma membrane"/>
    <property type="evidence" value="ECO:0007669"/>
    <property type="project" value="TreeGrafter"/>
</dbReference>
<dbReference type="PANTHER" id="PTHR12011:SF277">
    <property type="entry name" value="ADHESION G-PROTEIN COUPLED RECEPTOR G4"/>
    <property type="match status" value="1"/>
</dbReference>
<evidence type="ECO:0000259" key="12">
    <source>
        <dbReference type="PROSITE" id="PS50261"/>
    </source>
</evidence>
<dbReference type="Pfam" id="PF00002">
    <property type="entry name" value="7tm_2"/>
    <property type="match status" value="1"/>
</dbReference>
<dbReference type="PROSITE" id="PS00650">
    <property type="entry name" value="G_PROTEIN_RECEP_F2_2"/>
    <property type="match status" value="1"/>
</dbReference>
<comment type="caution">
    <text evidence="13">The sequence shown here is derived from an EMBL/GenBank/DDBJ whole genome shotgun (WGS) entry which is preliminary data.</text>
</comment>
<dbReference type="Gene3D" id="1.20.1070.10">
    <property type="entry name" value="Rhodopsin 7-helix transmembrane proteins"/>
    <property type="match status" value="1"/>
</dbReference>
<dbReference type="GO" id="GO:0007166">
    <property type="term" value="P:cell surface receptor signaling pathway"/>
    <property type="evidence" value="ECO:0007669"/>
    <property type="project" value="InterPro"/>
</dbReference>
<dbReference type="InterPro" id="IPR000832">
    <property type="entry name" value="GPCR_2_secretin-like"/>
</dbReference>
<feature type="domain" description="GAIN-B" evidence="11">
    <location>
        <begin position="800"/>
        <end position="951"/>
    </location>
</feature>
<feature type="transmembrane region" description="Helical" evidence="9">
    <location>
        <begin position="1120"/>
        <end position="1147"/>
    </location>
</feature>
<gene>
    <name evidence="13" type="ORF">GDO81_003405</name>
</gene>
<dbReference type="EMBL" id="WNYA01000010">
    <property type="protein sequence ID" value="KAG8553428.1"/>
    <property type="molecule type" value="Genomic_DNA"/>
</dbReference>
<evidence type="ECO:0000259" key="11">
    <source>
        <dbReference type="PROSITE" id="PS50221"/>
    </source>
</evidence>
<proteinExistence type="inferred from homology"/>
<feature type="compositionally biased region" description="Low complexity" evidence="8">
    <location>
        <begin position="412"/>
        <end position="443"/>
    </location>
</feature>
<feature type="compositionally biased region" description="Polar residues" evidence="8">
    <location>
        <begin position="327"/>
        <end position="346"/>
    </location>
</feature>
<dbReference type="Pfam" id="PF00354">
    <property type="entry name" value="Pentaxin"/>
    <property type="match status" value="1"/>
</dbReference>
<evidence type="ECO:0000256" key="8">
    <source>
        <dbReference type="SAM" id="MobiDB-lite"/>
    </source>
</evidence>
<keyword evidence="4 10" id="KW-0732">Signal</keyword>
<evidence type="ECO:0000256" key="9">
    <source>
        <dbReference type="SAM" id="Phobius"/>
    </source>
</evidence>
<protein>
    <recommendedName>
        <fullName evidence="15">Adhesion G-protein coupled receptor G4</fullName>
    </recommendedName>
</protein>
<evidence type="ECO:0000256" key="5">
    <source>
        <dbReference type="ARBA" id="ARBA00022989"/>
    </source>
</evidence>
<dbReference type="SUPFAM" id="SSF49899">
    <property type="entry name" value="Concanavalin A-like lectins/glucanases"/>
    <property type="match status" value="1"/>
</dbReference>
<dbReference type="InterPro" id="IPR057244">
    <property type="entry name" value="GAIN_B"/>
</dbReference>
<keyword evidence="6 9" id="KW-0472">Membrane</keyword>
<evidence type="ECO:0000256" key="4">
    <source>
        <dbReference type="ARBA" id="ARBA00022729"/>
    </source>
</evidence>
<keyword evidence="5 9" id="KW-1133">Transmembrane helix</keyword>
<dbReference type="InterPro" id="IPR017983">
    <property type="entry name" value="GPCR_2_secretin-like_CS"/>
</dbReference>
<keyword evidence="14" id="KW-1185">Reference proteome</keyword>
<dbReference type="GO" id="GO:0004930">
    <property type="term" value="F:G protein-coupled receptor activity"/>
    <property type="evidence" value="ECO:0007669"/>
    <property type="project" value="InterPro"/>
</dbReference>
<dbReference type="Pfam" id="PF01825">
    <property type="entry name" value="GPS"/>
    <property type="match status" value="1"/>
</dbReference>
<evidence type="ECO:0000256" key="6">
    <source>
        <dbReference type="ARBA" id="ARBA00023136"/>
    </source>
</evidence>
<comment type="similarity">
    <text evidence="2">Belongs to the G-protein coupled receptor 2 family. Adhesion G-protein coupled receptor (ADGR) subfamily.</text>
</comment>
<feature type="domain" description="G-protein coupled receptors family 2 profile 2" evidence="12">
    <location>
        <begin position="960"/>
        <end position="1217"/>
    </location>
</feature>
<reference evidence="13" key="1">
    <citation type="thesis" date="2020" institute="ProQuest LLC" country="789 East Eisenhower Parkway, Ann Arbor, MI, USA">
        <title>Comparative Genomics and Chromosome Evolution.</title>
        <authorList>
            <person name="Mudd A.B."/>
        </authorList>
    </citation>
    <scope>NUCLEOTIDE SEQUENCE</scope>
    <source>
        <strain evidence="13">237g6f4</strain>
        <tissue evidence="13">Blood</tissue>
    </source>
</reference>
<dbReference type="PRINTS" id="PR00249">
    <property type="entry name" value="GPCRSECRETIN"/>
</dbReference>
<dbReference type="PROSITE" id="PS50261">
    <property type="entry name" value="G_PROTEIN_RECEP_F2_4"/>
    <property type="match status" value="1"/>
</dbReference>
<dbReference type="SMART" id="SM00159">
    <property type="entry name" value="PTX"/>
    <property type="match status" value="1"/>
</dbReference>
<dbReference type="Proteomes" id="UP000824782">
    <property type="component" value="Unassembled WGS sequence"/>
</dbReference>
<dbReference type="PROSITE" id="PS50221">
    <property type="entry name" value="GAIN_B"/>
    <property type="match status" value="1"/>
</dbReference>
<comment type="subcellular location">
    <subcellularLocation>
        <location evidence="1">Membrane</location>
        <topology evidence="1">Multi-pass membrane protein</topology>
    </subcellularLocation>
</comment>
<name>A0AAV6ZZK8_ENGPU</name>
<feature type="transmembrane region" description="Helical" evidence="9">
    <location>
        <begin position="1168"/>
        <end position="1187"/>
    </location>
</feature>
<feature type="chain" id="PRO_5043473614" description="Adhesion G-protein coupled receptor G4" evidence="10">
    <location>
        <begin position="27"/>
        <end position="1325"/>
    </location>
</feature>